<dbReference type="EMBL" id="JAJMLW010000002">
    <property type="protein sequence ID" value="MCI2242192.1"/>
    <property type="molecule type" value="Genomic_DNA"/>
</dbReference>
<feature type="transmembrane region" description="Helical" evidence="5">
    <location>
        <begin position="54"/>
        <end position="78"/>
    </location>
</feature>
<feature type="transmembrane region" description="Helical" evidence="5">
    <location>
        <begin position="168"/>
        <end position="188"/>
    </location>
</feature>
<feature type="domain" description="Ferric oxidoreductase" evidence="6">
    <location>
        <begin position="63"/>
        <end position="177"/>
    </location>
</feature>
<dbReference type="Pfam" id="PF01794">
    <property type="entry name" value="Ferric_reduct"/>
    <property type="match status" value="1"/>
</dbReference>
<gene>
    <name evidence="7" type="ORF">LPT13_07490</name>
</gene>
<evidence type="ECO:0000313" key="8">
    <source>
        <dbReference type="Proteomes" id="UP001430755"/>
    </source>
</evidence>
<feature type="transmembrane region" description="Helical" evidence="5">
    <location>
        <begin position="194"/>
        <end position="212"/>
    </location>
</feature>
<accession>A0ABS9WIB6</accession>
<organism evidence="7 8">
    <name type="scientific">Adlercreutzia faecimuris</name>
    <dbReference type="NCBI Taxonomy" id="2897341"/>
    <lineage>
        <taxon>Bacteria</taxon>
        <taxon>Bacillati</taxon>
        <taxon>Actinomycetota</taxon>
        <taxon>Coriobacteriia</taxon>
        <taxon>Eggerthellales</taxon>
        <taxon>Eggerthellaceae</taxon>
        <taxon>Adlercreutzia</taxon>
    </lineage>
</organism>
<feature type="transmembrane region" description="Helical" evidence="5">
    <location>
        <begin position="26"/>
        <end position="47"/>
    </location>
</feature>
<keyword evidence="2 5" id="KW-0812">Transmembrane</keyword>
<dbReference type="Proteomes" id="UP001430755">
    <property type="component" value="Unassembled WGS sequence"/>
</dbReference>
<evidence type="ECO:0000256" key="1">
    <source>
        <dbReference type="ARBA" id="ARBA00004141"/>
    </source>
</evidence>
<comment type="caution">
    <text evidence="7">The sequence shown here is derived from an EMBL/GenBank/DDBJ whole genome shotgun (WGS) entry which is preliminary data.</text>
</comment>
<comment type="subcellular location">
    <subcellularLocation>
        <location evidence="1">Membrane</location>
        <topology evidence="1">Multi-pass membrane protein</topology>
    </subcellularLocation>
</comment>
<keyword evidence="3 5" id="KW-1133">Transmembrane helix</keyword>
<evidence type="ECO:0000256" key="4">
    <source>
        <dbReference type="ARBA" id="ARBA00023136"/>
    </source>
</evidence>
<dbReference type="InterPro" id="IPR013130">
    <property type="entry name" value="Fe3_Rdtase_TM_dom"/>
</dbReference>
<dbReference type="RefSeq" id="WP_242165157.1">
    <property type="nucleotide sequence ID" value="NZ_JAJMLW010000002.1"/>
</dbReference>
<keyword evidence="4 5" id="KW-0472">Membrane</keyword>
<feature type="transmembrane region" description="Helical" evidence="5">
    <location>
        <begin position="123"/>
        <end position="147"/>
    </location>
</feature>
<name>A0ABS9WIB6_9ACTN</name>
<sequence length="242" mass="25749">MSFVLTLVVAFAACLALREPLRRWPVAFYALAVVAVAVQLASAPLGLPKAVDLALLVLIKRCYVAMALFVIVMFIGVLPRDGRLSRWLRPVRAEVSIVACVLCVGHIVGYAASYVPRAISGALASPTVVTGLIVALVLTVLLIALGITSFQRVKRAMSLAQWKRVQRLAYPFFVLACAHALLMLMPSALGGGTAALEGAIAYAAVLVVYVALRGARALSDRRVKDAAKAEDPMSDEPEPRAA</sequence>
<reference evidence="7" key="1">
    <citation type="submission" date="2021-11" db="EMBL/GenBank/DDBJ databases">
        <title>A Novel Adlercreutzia Species, isolated from a Allomyrina dichotoma larva feces.</title>
        <authorList>
            <person name="Suh M.K."/>
        </authorList>
    </citation>
    <scope>NUCLEOTIDE SEQUENCE</scope>
    <source>
        <strain evidence="7">JBNU-10</strain>
    </source>
</reference>
<keyword evidence="8" id="KW-1185">Reference proteome</keyword>
<protein>
    <submittedName>
        <fullName evidence="7">Ferric reductase-like transmembrane domain-containing protein</fullName>
    </submittedName>
</protein>
<proteinExistence type="predicted"/>
<evidence type="ECO:0000256" key="5">
    <source>
        <dbReference type="SAM" id="Phobius"/>
    </source>
</evidence>
<evidence type="ECO:0000256" key="2">
    <source>
        <dbReference type="ARBA" id="ARBA00022692"/>
    </source>
</evidence>
<evidence type="ECO:0000259" key="6">
    <source>
        <dbReference type="Pfam" id="PF01794"/>
    </source>
</evidence>
<evidence type="ECO:0000256" key="3">
    <source>
        <dbReference type="ARBA" id="ARBA00022989"/>
    </source>
</evidence>
<evidence type="ECO:0000313" key="7">
    <source>
        <dbReference type="EMBL" id="MCI2242192.1"/>
    </source>
</evidence>